<dbReference type="PROSITE" id="PS50850">
    <property type="entry name" value="MFS"/>
    <property type="match status" value="1"/>
</dbReference>
<dbReference type="Pfam" id="PF07690">
    <property type="entry name" value="MFS_1"/>
    <property type="match status" value="1"/>
</dbReference>
<dbReference type="SUPFAM" id="SSF103473">
    <property type="entry name" value="MFS general substrate transporter"/>
    <property type="match status" value="1"/>
</dbReference>
<dbReference type="GO" id="GO:0016020">
    <property type="term" value="C:membrane"/>
    <property type="evidence" value="ECO:0007669"/>
    <property type="project" value="UniProtKB-SubCell"/>
</dbReference>
<dbReference type="GO" id="GO:0022857">
    <property type="term" value="F:transmembrane transporter activity"/>
    <property type="evidence" value="ECO:0007669"/>
    <property type="project" value="InterPro"/>
</dbReference>
<dbReference type="Gene3D" id="1.20.1250.20">
    <property type="entry name" value="MFS general substrate transporter like domains"/>
    <property type="match status" value="1"/>
</dbReference>
<dbReference type="PANTHER" id="PTHR23511">
    <property type="entry name" value="SYNAPTIC VESICLE GLYCOPROTEIN 2"/>
    <property type="match status" value="1"/>
</dbReference>
<dbReference type="InterPro" id="IPR036259">
    <property type="entry name" value="MFS_trans_sf"/>
</dbReference>
<evidence type="ECO:0000313" key="9">
    <source>
        <dbReference type="Proteomes" id="UP000037510"/>
    </source>
</evidence>
<feature type="transmembrane region" description="Helical" evidence="6">
    <location>
        <begin position="72"/>
        <end position="92"/>
    </location>
</feature>
<evidence type="ECO:0000259" key="7">
    <source>
        <dbReference type="PROSITE" id="PS50850"/>
    </source>
</evidence>
<evidence type="ECO:0000256" key="5">
    <source>
        <dbReference type="ARBA" id="ARBA00023136"/>
    </source>
</evidence>
<evidence type="ECO:0000256" key="6">
    <source>
        <dbReference type="SAM" id="Phobius"/>
    </source>
</evidence>
<name>A0A0L7KZS6_OPEBR</name>
<dbReference type="AlphaFoldDB" id="A0A0L7KZS6"/>
<evidence type="ECO:0000256" key="4">
    <source>
        <dbReference type="ARBA" id="ARBA00022989"/>
    </source>
</evidence>
<evidence type="ECO:0000256" key="3">
    <source>
        <dbReference type="ARBA" id="ARBA00022692"/>
    </source>
</evidence>
<sequence length="135" mass="15175">MTFKNPDKMKKEDLYNITLDEAMMLTGFGKYNILHMLMAGLILMGMIMQSLAMGYILPAAQCDLELTLSQRGWLSATPFLAIILTSFFWGWLADTRGRRPVMMYSMLLSVIFAVIASFAPDMISFGVLIFLSAIL</sequence>
<dbReference type="Proteomes" id="UP000037510">
    <property type="component" value="Unassembled WGS sequence"/>
</dbReference>
<comment type="caution">
    <text evidence="8">The sequence shown here is derived from an EMBL/GenBank/DDBJ whole genome shotgun (WGS) entry which is preliminary data.</text>
</comment>
<dbReference type="InterPro" id="IPR011701">
    <property type="entry name" value="MFS"/>
</dbReference>
<keyword evidence="9" id="KW-1185">Reference proteome</keyword>
<dbReference type="PANTHER" id="PTHR23511:SF35">
    <property type="entry name" value="MAJOR FACILITATOR SUPERFAMILY (MFS) PROFILE DOMAIN-CONTAINING PROTEIN"/>
    <property type="match status" value="1"/>
</dbReference>
<evidence type="ECO:0000256" key="1">
    <source>
        <dbReference type="ARBA" id="ARBA00004141"/>
    </source>
</evidence>
<accession>A0A0L7KZS6</accession>
<reference evidence="8 9" key="1">
    <citation type="journal article" date="2015" name="Genome Biol. Evol.">
        <title>The genome of winter moth (Operophtera brumata) provides a genomic perspective on sexual dimorphism and phenology.</title>
        <authorList>
            <person name="Derks M.F."/>
            <person name="Smit S."/>
            <person name="Salis L."/>
            <person name="Schijlen E."/>
            <person name="Bossers A."/>
            <person name="Mateman C."/>
            <person name="Pijl A.S."/>
            <person name="de Ridder D."/>
            <person name="Groenen M.A."/>
            <person name="Visser M.E."/>
            <person name="Megens H.J."/>
        </authorList>
    </citation>
    <scope>NUCLEOTIDE SEQUENCE [LARGE SCALE GENOMIC DNA]</scope>
    <source>
        <strain evidence="8">WM2013NL</strain>
        <tissue evidence="8">Head and thorax</tissue>
    </source>
</reference>
<dbReference type="STRING" id="104452.A0A0L7KZS6"/>
<keyword evidence="3 6" id="KW-0812">Transmembrane</keyword>
<comment type="subcellular location">
    <subcellularLocation>
        <location evidence="1">Membrane</location>
        <topology evidence="1">Multi-pass membrane protein</topology>
    </subcellularLocation>
</comment>
<proteinExistence type="predicted"/>
<keyword evidence="4 6" id="KW-1133">Transmembrane helix</keyword>
<gene>
    <name evidence="8" type="ORF">OBRU01_17845</name>
</gene>
<dbReference type="InterPro" id="IPR020846">
    <property type="entry name" value="MFS_dom"/>
</dbReference>
<dbReference type="EMBL" id="JTDY01003969">
    <property type="protein sequence ID" value="KOB68763.1"/>
    <property type="molecule type" value="Genomic_DNA"/>
</dbReference>
<feature type="transmembrane region" description="Helical" evidence="6">
    <location>
        <begin position="104"/>
        <end position="134"/>
    </location>
</feature>
<protein>
    <submittedName>
        <fullName evidence="8">SV2-like protein 1</fullName>
    </submittedName>
</protein>
<evidence type="ECO:0000313" key="8">
    <source>
        <dbReference type="EMBL" id="KOB68763.1"/>
    </source>
</evidence>
<keyword evidence="2" id="KW-0813">Transport</keyword>
<keyword evidence="5 6" id="KW-0472">Membrane</keyword>
<feature type="domain" description="Major facilitator superfamily (MFS) profile" evidence="7">
    <location>
        <begin position="33"/>
        <end position="135"/>
    </location>
</feature>
<evidence type="ECO:0000256" key="2">
    <source>
        <dbReference type="ARBA" id="ARBA00022448"/>
    </source>
</evidence>
<feature type="transmembrane region" description="Helical" evidence="6">
    <location>
        <begin position="33"/>
        <end position="57"/>
    </location>
</feature>
<organism evidence="8 9">
    <name type="scientific">Operophtera brumata</name>
    <name type="common">Winter moth</name>
    <name type="synonym">Phalaena brumata</name>
    <dbReference type="NCBI Taxonomy" id="104452"/>
    <lineage>
        <taxon>Eukaryota</taxon>
        <taxon>Metazoa</taxon>
        <taxon>Ecdysozoa</taxon>
        <taxon>Arthropoda</taxon>
        <taxon>Hexapoda</taxon>
        <taxon>Insecta</taxon>
        <taxon>Pterygota</taxon>
        <taxon>Neoptera</taxon>
        <taxon>Endopterygota</taxon>
        <taxon>Lepidoptera</taxon>
        <taxon>Glossata</taxon>
        <taxon>Ditrysia</taxon>
        <taxon>Geometroidea</taxon>
        <taxon>Geometridae</taxon>
        <taxon>Larentiinae</taxon>
        <taxon>Operophtera</taxon>
    </lineage>
</organism>